<proteinExistence type="predicted"/>
<dbReference type="PRINTS" id="PR00510">
    <property type="entry name" value="NEBULIN"/>
</dbReference>
<dbReference type="PRINTS" id="PR00452">
    <property type="entry name" value="SH3DOMAIN"/>
</dbReference>
<reference evidence="7" key="1">
    <citation type="submission" date="2025-08" db="UniProtKB">
        <authorList>
            <consortium name="Ensembl"/>
        </authorList>
    </citation>
    <scope>IDENTIFICATION</scope>
</reference>
<evidence type="ECO:0000256" key="1">
    <source>
        <dbReference type="ARBA" id="ARBA00022443"/>
    </source>
</evidence>
<evidence type="ECO:0000259" key="6">
    <source>
        <dbReference type="PROSITE" id="PS50002"/>
    </source>
</evidence>
<dbReference type="InterPro" id="IPR013998">
    <property type="entry name" value="Nebulin-like"/>
</dbReference>
<protein>
    <submittedName>
        <fullName evidence="7">Nebulin</fullName>
    </submittedName>
</protein>
<dbReference type="InterPro" id="IPR055297">
    <property type="entry name" value="NEBU/NEBL"/>
</dbReference>
<evidence type="ECO:0000256" key="5">
    <source>
        <dbReference type="SAM" id="MobiDB-lite"/>
    </source>
</evidence>
<dbReference type="PANTHER" id="PTHR11039:SF37">
    <property type="entry name" value="NEBULIN"/>
    <property type="match status" value="1"/>
</dbReference>
<feature type="region of interest" description="Disordered" evidence="5">
    <location>
        <begin position="2839"/>
        <end position="2872"/>
    </location>
</feature>
<dbReference type="CDD" id="cd11933">
    <property type="entry name" value="SH3_Nebulin_C"/>
    <property type="match status" value="1"/>
</dbReference>
<dbReference type="InterPro" id="IPR001452">
    <property type="entry name" value="SH3_domain"/>
</dbReference>
<name>A0A674KAL4_9SAUR</name>
<dbReference type="FunFam" id="2.30.30.40:FF:000007">
    <property type="entry name" value="nebulin isoform X1"/>
    <property type="match status" value="1"/>
</dbReference>
<dbReference type="Gene3D" id="2.30.30.40">
    <property type="entry name" value="SH3 Domains"/>
    <property type="match status" value="1"/>
</dbReference>
<dbReference type="InterPro" id="IPR000900">
    <property type="entry name" value="Nebulin_repeat"/>
</dbReference>
<dbReference type="InterPro" id="IPR035629">
    <property type="entry name" value="Nebulin_SH3"/>
</dbReference>
<feature type="compositionally biased region" description="Basic and acidic residues" evidence="5">
    <location>
        <begin position="2860"/>
        <end position="2872"/>
    </location>
</feature>
<evidence type="ECO:0000256" key="2">
    <source>
        <dbReference type="ARBA" id="ARBA00022737"/>
    </source>
</evidence>
<dbReference type="GeneTree" id="ENSGT00940000154533"/>
<dbReference type="PROSITE" id="PS51216">
    <property type="entry name" value="NEBULIN"/>
    <property type="match status" value="53"/>
</dbReference>
<gene>
    <name evidence="7" type="primary">NEB</name>
</gene>
<evidence type="ECO:0000256" key="4">
    <source>
        <dbReference type="PROSITE-ProRule" id="PRU00192"/>
    </source>
</evidence>
<evidence type="ECO:0000256" key="3">
    <source>
        <dbReference type="ARBA" id="ARBA00023203"/>
    </source>
</evidence>
<feature type="compositionally biased region" description="Low complexity" evidence="5">
    <location>
        <begin position="2850"/>
        <end position="2859"/>
    </location>
</feature>
<dbReference type="Ensembl" id="ENSTMTT00000032172.1">
    <property type="protein sequence ID" value="ENSTMTP00000031046.1"/>
    <property type="gene ID" value="ENSTMTG00000016118.1"/>
</dbReference>
<keyword evidence="1 4" id="KW-0728">SH3 domain</keyword>
<sequence length="2982" mass="344956">MISTNTKQVTATFRTIPSWCGPFMRPRSRVTESTRNILRNQRPNTNVYKSDLEWLRGTGWLTQGCVDVTRVKKAQELVNDRLYRQRPDELKFTSVVDPPPVVLAKINALQISEPLYRKIWDKEKTQITLPADTPVMLQSKINALNVSNKHYQQAWEDAKMKDYDLRADAISIKHARASRDIASEYKYKETHEKQKGHYIGCRTAKEDPKLAWAAHVMKMQNDREYRKAYHNSKAKINIPVDMVSVYAAKEGQLIASDVDYRQYLHQWTCLPDQNDVIQARKAYDLQSDALYKSDLEWLRGIGWMPSGSVEVKRVKNAQDILSEKMYRTPVESLKYTNIVDTPDVLLAKTNAVQISLSKYREAWDKAKTMIHVMPDTPEINLAKANAIHVSNKLYKEAWDEVKMSCDFRADAIPIKSAKASREIASDYKYKLDYEKQRGHYVGTPSAKEDNKIRWALHAAKLHSDLEYRKHFQKWKTKCSIPVDMLPIVAAKKCQTLVSDIDYRNYLHRWTCLPDQNDVIQAKKAYQLQSDAVYKSDLEWLRGIGWMPNDSVGINHVKHVQDLLDERKYRTKAETLKFTPVADRVDYITAKHSGEIQSDIKYHQDWNAIKSNYTLTDTPQQEMAREAARILNQNLYKESWEKVKSIGYLLPPDAVQLRHAKHSGDVQSELQYKAEYVNHRGHYVGVPSMRDDPKLVWFEHAGKIQNDRLYKSAYHKSKSNINIPADMISVLAAKECQTLVSDIDYRQYLHEWTCHPDQNDCIQARKAYDLQSDNIYKSDLEWIRGCGWIPLDSVEHRKVKKAQELINKVKALDNYSHFTSVVDTPDVVLAKINSVNQSDLKYKETFNLDRGHFIGSDDTPALNHTREMSKLYSDKRYKHSWETGKAIGYTLPPEYIPIVGAKHADYINSELKYKEFYEKQKGHYLAGKHISEFPSVVHSLAFQKLRSALAYRKNYEDTKANVHIPSDMLNHLLAKKCQYILSDLEYRTYLHQWNCSPEENDVVLAKKAQEILSDVVYKDDLNWLKGLGCYVWDTPQILHAKKSYDLQSQLQYTAAGKENLRNYSAVTDTPLYVTAVQSGIHASEVKYKENYHKIKDKYTTVVETVDHERTQNLKHLFSNNLYKEAWDKVKGTGYKMSSDSVSLSRAKELKHNASIVKYREEYDKFKALYTLPRSVEDDPNTARCLRVGKFNIDRLYKEVYEKNKAKIHILPDMVDIVAARATQKKVSEIDYRLHLHEWTCLPDLQINAHVRKVTDQLSEIVYKDDLNWLKGIGCFVWDTPEILHAKHAYDLRSDIKYKSNAEKMKNDYTMITDTPYYVQNVISGKNLSDAVYRHAYVHNIRGKMTPTDKTVDLVRAKHAHKIQSEVSIKHLLQTQSQPTSYMIVLTPFYFKSSFLILQLKYKEAYEHIKAKGYTLGPKAVGFEHIKKVNKVLNERLYREIYHKNKDKIHTTPDTPEIRQVKATQEAISDLIYKADFFKMQGHLISLPYTPQVIHCRHVGDITSDNKYKEDLHWLRGLGCFLYDTPDMVRARHLRELWSNYVYTNTAKKMRDKYSVVLDTPEYRKVQELKAHLSEVVYRAAGKKQKTKFTSILDTPDFLRAKKGQKIQSQYLYVELATKERPHHHVGDQTPALTLAKHVKDMVSEKKYKAQYEKMKHKYTTVSDTPILIRAKKAYWNASDLRYKETFERAKGKYHTVKDALDIVYHRKVTDDISRVKYKENYMNQLGIWRSIPDRPEHLHHRAVTDAISDVKYKEDLSWLRGFGCYAWDTPDLALAEKNKVLYSGCKYKESSEKTKSQFEYVADCPINRHFKHATQLMNEYETRKDSYSFVVDEPRILLAKWRDELSSQQYEMQKDKFTSIVDTPEHLRTAKVNKQISEIIYKMEFEKAKSKGYTTIHDTPLLLLMRKVKDRISDLKYKEVYEKNKSHCNIVPDALHIKVAKAAYKVNSNLDYKKKYEATKAHWQWTVDRPDFLQAAKASLQQSDYDYKLDREFLRGCKLSVTDDKNTVLALKNAILASDVKYKEKHNKARGTCLAVPDTPQILLSKCVSSLVSENKYKEQSKRQLPHGSYTTLPETQDTVRVKEVTKNVSETNYKKKFVKEKGKSNYSIMLEPPEVKHAMEVAKKQSIVQYKKDAKSQLHYTSIADRPDIKKATQAAMLISDIQYKAKARGEACLGVSMLGRPDMELAKEVSKLTSQLKYKAKFDKEKGKRPKYDLKEAKIYKTLKDAHNIASEVKYKADLKKLHKPVTDMSESLIMNHVLGTSQLASAYQYKKQYETSKGHYHVVPDNLEQLHLKEATELQSQVKYKEKYEKEKGKAMLDFETPTYITAKESQHMQSEKEYKKDYEESIKGRNLAGLEITPSFLHVKYATKIASEKEYRRDLEEGVRGKGMTLLEETPDMLRAKNATHILNEKEYKKALELEIKGRGLTDLALETPDYMRAKNATDIASQIKYKHLAEMDKANYTSVIDTPEIIHAQQVKNLSSQKKYKEDAGRTMSHYLSVADTPDMLRVRENQKNFSTLQYQWDVKNSKGKVTVVQDTPEILRVKENQKNFSSILYKEDIGTGTAIEKTPEMQRIKRTQDAISTIKYKESIGKGIPISDLPEVKRVKEAQKHISSVSYKEDLGTGIPTPMTPEIERVRRNQEHISTVLYKEGLGTGTPTPVTPEMERVKRNQENFSSVLYKEHMGKGTPTPITPEMERAKRNQENISSVLYSDSFRKQVQGKAAYVLDTPEMRRVRETQRHISTVKYHEDFEKHKGSFTPVVTDPITERVKKNMQDFSDIHYRGIQRKVVEMERKRVDQDQETITGLRVWRTNPGSVFDYDPAEDNIQSRSLHMISVQAQRRSREQSRSASALSLSAGDEKSEHSEGADHHLSYYSNGGLFTTTTTVAYKQAKTIELPQQRSSSVATQLTTVSSVPSHPSTTGKTYRAMYDYMAADADEVSFKDGDAIVNVQAIDEGWMYGTVQRTGKTGMLPANYVEAV</sequence>
<keyword evidence="8" id="KW-1185">Reference proteome</keyword>
<dbReference type="PANTHER" id="PTHR11039">
    <property type="entry name" value="NEBULIN"/>
    <property type="match status" value="1"/>
</dbReference>
<dbReference type="PROSITE" id="PS50002">
    <property type="entry name" value="SH3"/>
    <property type="match status" value="1"/>
</dbReference>
<evidence type="ECO:0000313" key="7">
    <source>
        <dbReference type="Ensembl" id="ENSTMTP00000031046.1"/>
    </source>
</evidence>
<organism evidence="7 8">
    <name type="scientific">Terrapene triunguis</name>
    <name type="common">Three-toed box turtle</name>
    <dbReference type="NCBI Taxonomy" id="2587831"/>
    <lineage>
        <taxon>Eukaryota</taxon>
        <taxon>Metazoa</taxon>
        <taxon>Chordata</taxon>
        <taxon>Craniata</taxon>
        <taxon>Vertebrata</taxon>
        <taxon>Euteleostomi</taxon>
        <taxon>Archelosauria</taxon>
        <taxon>Testudinata</taxon>
        <taxon>Testudines</taxon>
        <taxon>Cryptodira</taxon>
        <taxon>Durocryptodira</taxon>
        <taxon>Testudinoidea</taxon>
        <taxon>Emydidae</taxon>
        <taxon>Terrapene</taxon>
    </lineage>
</organism>
<dbReference type="SUPFAM" id="SSF50044">
    <property type="entry name" value="SH3-domain"/>
    <property type="match status" value="1"/>
</dbReference>
<reference evidence="7" key="2">
    <citation type="submission" date="2025-09" db="UniProtKB">
        <authorList>
            <consortium name="Ensembl"/>
        </authorList>
    </citation>
    <scope>IDENTIFICATION</scope>
</reference>
<evidence type="ECO:0000313" key="8">
    <source>
        <dbReference type="Proteomes" id="UP000472274"/>
    </source>
</evidence>
<keyword evidence="2" id="KW-0677">Repeat</keyword>
<dbReference type="SMART" id="SM00326">
    <property type="entry name" value="SH3"/>
    <property type="match status" value="1"/>
</dbReference>
<dbReference type="Pfam" id="PF00880">
    <property type="entry name" value="Nebulin"/>
    <property type="match status" value="40"/>
</dbReference>
<dbReference type="Pfam" id="PF00018">
    <property type="entry name" value="SH3_1"/>
    <property type="match status" value="1"/>
</dbReference>
<dbReference type="InterPro" id="IPR036028">
    <property type="entry name" value="SH3-like_dom_sf"/>
</dbReference>
<keyword evidence="3" id="KW-0009">Actin-binding</keyword>
<accession>A0A674KAL4</accession>
<dbReference type="GO" id="GO:0051015">
    <property type="term" value="F:actin filament binding"/>
    <property type="evidence" value="ECO:0007669"/>
    <property type="project" value="InterPro"/>
</dbReference>
<feature type="domain" description="SH3" evidence="6">
    <location>
        <begin position="2923"/>
        <end position="2982"/>
    </location>
</feature>
<dbReference type="GO" id="GO:0071691">
    <property type="term" value="P:cardiac muscle thin filament assembly"/>
    <property type="evidence" value="ECO:0007669"/>
    <property type="project" value="TreeGrafter"/>
</dbReference>
<dbReference type="Proteomes" id="UP000472274">
    <property type="component" value="Unplaced"/>
</dbReference>
<dbReference type="SMART" id="SM00227">
    <property type="entry name" value="NEBU"/>
    <property type="match status" value="77"/>
</dbReference>
<dbReference type="GO" id="GO:0030018">
    <property type="term" value="C:Z disc"/>
    <property type="evidence" value="ECO:0007669"/>
    <property type="project" value="InterPro"/>
</dbReference>